<dbReference type="PROSITE" id="PS51192">
    <property type="entry name" value="HELICASE_ATP_BIND_1"/>
    <property type="match status" value="1"/>
</dbReference>
<dbReference type="EC" id="5.6.2.4" evidence="5"/>
<feature type="compositionally biased region" description="Low complexity" evidence="6">
    <location>
        <begin position="706"/>
        <end position="725"/>
    </location>
</feature>
<evidence type="ECO:0000256" key="4">
    <source>
        <dbReference type="ARBA" id="ARBA00034617"/>
    </source>
</evidence>
<evidence type="ECO:0000256" key="3">
    <source>
        <dbReference type="ARBA" id="ARBA00023235"/>
    </source>
</evidence>
<dbReference type="SUPFAM" id="SSF52540">
    <property type="entry name" value="P-loop containing nucleoside triphosphate hydrolases"/>
    <property type="match status" value="1"/>
</dbReference>
<evidence type="ECO:0000256" key="1">
    <source>
        <dbReference type="ARBA" id="ARBA00005446"/>
    </source>
</evidence>
<feature type="compositionally biased region" description="Acidic residues" evidence="6">
    <location>
        <begin position="614"/>
        <end position="626"/>
    </location>
</feature>
<dbReference type="InterPro" id="IPR011545">
    <property type="entry name" value="DEAD/DEAH_box_helicase_dom"/>
</dbReference>
<proteinExistence type="inferred from homology"/>
<protein>
    <recommendedName>
        <fullName evidence="5">DNA 3'-5' helicase</fullName>
        <ecNumber evidence="5">5.6.2.4</ecNumber>
    </recommendedName>
</protein>
<feature type="region of interest" description="Disordered" evidence="6">
    <location>
        <begin position="738"/>
        <end position="762"/>
    </location>
</feature>
<dbReference type="InterPro" id="IPR027417">
    <property type="entry name" value="P-loop_NTPase"/>
</dbReference>
<feature type="compositionally biased region" description="Basic residues" evidence="6">
    <location>
        <begin position="601"/>
        <end position="610"/>
    </location>
</feature>
<gene>
    <name evidence="8" type="ORF">V5O48_016686</name>
</gene>
<dbReference type="Pfam" id="PF00270">
    <property type="entry name" value="DEAD"/>
    <property type="match status" value="1"/>
</dbReference>
<feature type="compositionally biased region" description="Low complexity" evidence="6">
    <location>
        <begin position="738"/>
        <end position="748"/>
    </location>
</feature>
<dbReference type="PANTHER" id="PTHR13710:SF105">
    <property type="entry name" value="ATP-DEPENDENT DNA HELICASE Q1"/>
    <property type="match status" value="1"/>
</dbReference>
<comment type="caution">
    <text evidence="8">The sequence shown here is derived from an EMBL/GenBank/DDBJ whole genome shotgun (WGS) entry which is preliminary data.</text>
</comment>
<dbReference type="PANTHER" id="PTHR13710">
    <property type="entry name" value="DNA HELICASE RECQ FAMILY MEMBER"/>
    <property type="match status" value="1"/>
</dbReference>
<accession>A0ABR3ER06</accession>
<keyword evidence="2" id="KW-0238">DNA-binding</keyword>
<dbReference type="InterPro" id="IPR014001">
    <property type="entry name" value="Helicase_ATP-bd"/>
</dbReference>
<dbReference type="SMART" id="SM00487">
    <property type="entry name" value="DEXDc"/>
    <property type="match status" value="1"/>
</dbReference>
<evidence type="ECO:0000313" key="9">
    <source>
        <dbReference type="Proteomes" id="UP001465976"/>
    </source>
</evidence>
<feature type="domain" description="Helicase ATP-binding" evidence="7">
    <location>
        <begin position="39"/>
        <end position="219"/>
    </location>
</feature>
<keyword evidence="3" id="KW-0413">Isomerase</keyword>
<name>A0ABR3ER06_9AGAR</name>
<evidence type="ECO:0000256" key="2">
    <source>
        <dbReference type="ARBA" id="ARBA00023125"/>
    </source>
</evidence>
<dbReference type="Proteomes" id="UP001465976">
    <property type="component" value="Unassembled WGS sequence"/>
</dbReference>
<feature type="compositionally biased region" description="Basic and acidic residues" evidence="6">
    <location>
        <begin position="752"/>
        <end position="762"/>
    </location>
</feature>
<feature type="region of interest" description="Disordered" evidence="6">
    <location>
        <begin position="599"/>
        <end position="725"/>
    </location>
</feature>
<keyword evidence="9" id="KW-1185">Reference proteome</keyword>
<sequence>MPTSFPFRSPTGSSTVDIIVQKLVKHWPNGLKAFQKDSILKILDRQQVLCITATGDGKSALFAIPILVHSEIGKSPSEYPQFHVSVREKAVGLVVTPTKGLANNIVRELGQFNIAGFAYTHDNVSKAKREGRKIVEEIAGCRFQVICVDPEHLQEPEWWNILNSPIFRSNIIYACAEECHLVNEWGLTFRPAFQSIGPIFTSRLPSHVSKFALTATLQPGPSTLSVCKSLGFSGPTFHLIRRSNERPNTRIIVQTLTSSINGSEFPQLIPYLNDRRKTVIHAETIRLGYQIFLYLFSCLQHVQNPLERIRMYNSLAPDGYNEKTVELLNNDARLQAIITTQAFTNGMHAKALTDSICVKAASTQDGSEQRGGRVGRDEETVGRRIILVTPNEFKQAKKVAAALPTNLDLTDGFPSGKVKSSHMDPAKAYFLTETKCRVACINRIYQNPPISDSGLDCVAASRLHPCDLCCSRYHIPEHAAPLLRSSNTALALFSPPSQSAQSKLKRGLTKKQVAKLMEVLDAYENTLWLEESYTHPHAFLPRSAYLPKSLTKSLVSAFSSIKSLADLERLLSSAQWTFRDSQASKLFNILRSAQKTILSARKQKSKAKKKKESDTEDELDEMDVSDDTSTPIPATVNKPPADSDEVSNQPEPSTSRKRAAQSAPSTQPRAKRKPAESAAVVTASYGPAYRTSGRTRRARCGDEEVSGPAASREQSSSSRLIDSSNSGMLSLLLDVSDSELSSLEPESMSSEEELKGVTDREIGGVVVGEETVPGIGASGLVAELDSESGTVASVASREL</sequence>
<evidence type="ECO:0000259" key="7">
    <source>
        <dbReference type="PROSITE" id="PS51192"/>
    </source>
</evidence>
<organism evidence="8 9">
    <name type="scientific">Marasmius crinis-equi</name>
    <dbReference type="NCBI Taxonomy" id="585013"/>
    <lineage>
        <taxon>Eukaryota</taxon>
        <taxon>Fungi</taxon>
        <taxon>Dikarya</taxon>
        <taxon>Basidiomycota</taxon>
        <taxon>Agaricomycotina</taxon>
        <taxon>Agaricomycetes</taxon>
        <taxon>Agaricomycetidae</taxon>
        <taxon>Agaricales</taxon>
        <taxon>Marasmiineae</taxon>
        <taxon>Marasmiaceae</taxon>
        <taxon>Marasmius</taxon>
    </lineage>
</organism>
<evidence type="ECO:0000313" key="8">
    <source>
        <dbReference type="EMBL" id="KAL0565337.1"/>
    </source>
</evidence>
<evidence type="ECO:0000256" key="6">
    <source>
        <dbReference type="SAM" id="MobiDB-lite"/>
    </source>
</evidence>
<reference evidence="8 9" key="1">
    <citation type="submission" date="2024-02" db="EMBL/GenBank/DDBJ databases">
        <title>A draft genome for the cacao thread blight pathogen Marasmius crinis-equi.</title>
        <authorList>
            <person name="Cohen S.P."/>
            <person name="Baruah I.K."/>
            <person name="Amoako-Attah I."/>
            <person name="Bukari Y."/>
            <person name="Meinhardt L.W."/>
            <person name="Bailey B.A."/>
        </authorList>
    </citation>
    <scope>NUCLEOTIDE SEQUENCE [LARGE SCALE GENOMIC DNA]</scope>
    <source>
        <strain evidence="8 9">GH-76</strain>
    </source>
</reference>
<dbReference type="Gene3D" id="3.40.50.300">
    <property type="entry name" value="P-loop containing nucleotide triphosphate hydrolases"/>
    <property type="match status" value="2"/>
</dbReference>
<evidence type="ECO:0000256" key="5">
    <source>
        <dbReference type="ARBA" id="ARBA00034808"/>
    </source>
</evidence>
<comment type="catalytic activity">
    <reaction evidence="4">
        <text>Couples ATP hydrolysis with the unwinding of duplex DNA by translocating in the 3'-5' direction.</text>
        <dbReference type="EC" id="5.6.2.4"/>
    </reaction>
</comment>
<comment type="similarity">
    <text evidence="1">Belongs to the helicase family. RecQ subfamily.</text>
</comment>
<dbReference type="EMBL" id="JBAHYK010002313">
    <property type="protein sequence ID" value="KAL0565337.1"/>
    <property type="molecule type" value="Genomic_DNA"/>
</dbReference>